<feature type="non-terminal residue" evidence="2">
    <location>
        <position position="1"/>
    </location>
</feature>
<name>A0A1B6F9D7_9HEMI</name>
<evidence type="ECO:0000313" key="2">
    <source>
        <dbReference type="EMBL" id="JAS46790.1"/>
    </source>
</evidence>
<feature type="compositionally biased region" description="Low complexity" evidence="1">
    <location>
        <begin position="192"/>
        <end position="207"/>
    </location>
</feature>
<sequence length="577" mass="63956">NITLRPGMKPIRLYRVTNGVNQNNQITLSTSKPKFSNPNVGVIQRPQLQNALFVARTPTNNIKLVNGSTVQNDVLLKSGLQNCDKKLTPITLVKDQVKSGVQNILLNQQGLPKNGLPVLKIDRRNKKLITKPVLKHEVLKPRIQDVKTSQHYTPKLANNKNRKTDLLEMCIQKSDLTDILTDLENSTPGPETGTVSQLTTSSSTSKSILKNATVHQINSRNNLKTPDSIKISTYQSTSAQHSLLNQKIKKSVTFQTTSSQNTTNHHGSSNSLNCNTRILEKYSTQPLTSTSSCTKITQNSNSLLKKPQQIVVKNLETSLQIKKLDCKQVTTNSQNVIMKTDVKSACTKINNSSFTLKLDHNSSNMEVTTNPVKTQSSNALLSSQKYTLRTDGKTAYLQPISSTTNQDSNIKFTIVKNCESKNNDKSPTQASNLPKYVYLKKQASTSTSSSQEDNTITDASHIQSTAAEGSLISLDVEARRLQPEISLNELIDITNFPKASVPTRPASGSSSSTDYKYEDSQLENILSCNNLHSDLDGPNFDFGRRTVLMNRDQIASENGHEILYYLQQHRLLVNTCK</sequence>
<organism evidence="2">
    <name type="scientific">Cuerna arida</name>
    <dbReference type="NCBI Taxonomy" id="1464854"/>
    <lineage>
        <taxon>Eukaryota</taxon>
        <taxon>Metazoa</taxon>
        <taxon>Ecdysozoa</taxon>
        <taxon>Arthropoda</taxon>
        <taxon>Hexapoda</taxon>
        <taxon>Insecta</taxon>
        <taxon>Pterygota</taxon>
        <taxon>Neoptera</taxon>
        <taxon>Paraneoptera</taxon>
        <taxon>Hemiptera</taxon>
        <taxon>Auchenorrhyncha</taxon>
        <taxon>Membracoidea</taxon>
        <taxon>Cicadellidae</taxon>
        <taxon>Cicadellinae</taxon>
        <taxon>Proconiini</taxon>
        <taxon>Cuerna</taxon>
    </lineage>
</organism>
<feature type="region of interest" description="Disordered" evidence="1">
    <location>
        <begin position="182"/>
        <end position="207"/>
    </location>
</feature>
<evidence type="ECO:0000256" key="1">
    <source>
        <dbReference type="SAM" id="MobiDB-lite"/>
    </source>
</evidence>
<gene>
    <name evidence="2" type="ORF">g.5057</name>
</gene>
<dbReference type="EMBL" id="GECZ01022979">
    <property type="protein sequence ID" value="JAS46790.1"/>
    <property type="molecule type" value="Transcribed_RNA"/>
</dbReference>
<accession>A0A1B6F9D7</accession>
<dbReference type="AlphaFoldDB" id="A0A1B6F9D7"/>
<proteinExistence type="predicted"/>
<feature type="non-terminal residue" evidence="2">
    <location>
        <position position="577"/>
    </location>
</feature>
<protein>
    <submittedName>
        <fullName evidence="2">Uncharacterized protein</fullName>
    </submittedName>
</protein>
<reference evidence="2" key="1">
    <citation type="submission" date="2015-11" db="EMBL/GenBank/DDBJ databases">
        <title>De novo transcriptome assembly of four potential Pierce s Disease insect vectors from Arizona vineyards.</title>
        <authorList>
            <person name="Tassone E.E."/>
        </authorList>
    </citation>
    <scope>NUCLEOTIDE SEQUENCE</scope>
</reference>